<reference evidence="1 2" key="1">
    <citation type="journal article" date="2012" name="PLoS Pathog.">
        <title>The genome of the obligate intracellular parasite Trachipleistophora hominis: new insights into microsporidian genome dynamics and reductive evolution.</title>
        <authorList>
            <person name="Heinz E."/>
            <person name="Williams T.A."/>
            <person name="Nakjang S."/>
            <person name="Noel C.J."/>
            <person name="Swan D.C."/>
            <person name="Goldberg A.V."/>
            <person name="Harris S.R."/>
            <person name="Weinmaier T."/>
            <person name="Markert S."/>
            <person name="Becher D."/>
            <person name="Bernhardt J."/>
            <person name="Dagan T."/>
            <person name="Hacker C."/>
            <person name="Lucocq J.M."/>
            <person name="Schweder T."/>
            <person name="Rattei T."/>
            <person name="Hall N."/>
            <person name="Hirt R.P."/>
            <person name="Embley T.M."/>
        </authorList>
    </citation>
    <scope>NUCLEOTIDE SEQUENCE [LARGE SCALE GENOMIC DNA]</scope>
</reference>
<dbReference type="InParanoid" id="L7JVY6"/>
<name>L7JVY6_TRAHO</name>
<gene>
    <name evidence="1" type="ORF">THOM_1908</name>
</gene>
<dbReference type="VEuPathDB" id="MicrosporidiaDB:THOM_1908"/>
<keyword evidence="2" id="KW-1185">Reference proteome</keyword>
<evidence type="ECO:0000313" key="1">
    <source>
        <dbReference type="EMBL" id="ELQ75176.1"/>
    </source>
</evidence>
<dbReference type="Proteomes" id="UP000011185">
    <property type="component" value="Unassembled WGS sequence"/>
</dbReference>
<dbReference type="HOGENOM" id="CLU_2905761_0_0_1"/>
<organism evidence="1 2">
    <name type="scientific">Trachipleistophora hominis</name>
    <name type="common">Microsporidian parasite</name>
    <dbReference type="NCBI Taxonomy" id="72359"/>
    <lineage>
        <taxon>Eukaryota</taxon>
        <taxon>Fungi</taxon>
        <taxon>Fungi incertae sedis</taxon>
        <taxon>Microsporidia</taxon>
        <taxon>Pleistophoridae</taxon>
        <taxon>Trachipleistophora</taxon>
    </lineage>
</organism>
<dbReference type="AlphaFoldDB" id="L7JVY6"/>
<proteinExistence type="predicted"/>
<evidence type="ECO:0000313" key="2">
    <source>
        <dbReference type="Proteomes" id="UP000011185"/>
    </source>
</evidence>
<sequence>MKNQQNAFFSYNSPSNKLIVSPFRRMVHEGGVFAVLKKKRKDLLSKFDPDSTEEGINEKGEM</sequence>
<protein>
    <submittedName>
        <fullName evidence="1">Uncharacterized protein</fullName>
    </submittedName>
</protein>
<accession>L7JVY6</accession>
<dbReference type="EMBL" id="JH993985">
    <property type="protein sequence ID" value="ELQ75176.1"/>
    <property type="molecule type" value="Genomic_DNA"/>
</dbReference>